<sequence length="366" mass="40205">MKADSVPYLLVYISGHGFGHAAQAAPVINRLCELAPKLRLTIISAVPAAHLHSRIHGDFEHISEAVDFGMKMESALDVLPKESLEAYQEFHRDWSQKVNAEANRITALDPDFVLTNVSYLPLAAARKADIACAAMCSLNWIDIFQHYCGAMPGAEAVLAEMREAYVAADRFLRITPGMTMGTLPNVKPIGPIARMGVNRRKEIAQRLRLNPRDKLVLVSMGGIATDSPMASWPSIPSVRWLVSPEWALPREDVSSLAELGMDFTDLLASCDAMLCKPGYGSFTEAACNGVAVLYVSRKDWPEEPCLVSWLEQVGRCQEISREAFETGRFQQSLEDLLAKPVKPPIAPTGIDEAARYLLRSISIASP</sequence>
<name>A0A2R5FBV8_9PROT</name>
<protein>
    <submittedName>
        <fullName evidence="1">NADPH-dependent FMN reductase</fullName>
    </submittedName>
</protein>
<dbReference type="InterPro" id="IPR053205">
    <property type="entry name" value="GHMP_kinase_L-arabinokinase"/>
</dbReference>
<keyword evidence="2" id="KW-1185">Reference proteome</keyword>
<comment type="caution">
    <text evidence="1">The sequence shown here is derived from an EMBL/GenBank/DDBJ whole genome shotgun (WGS) entry which is preliminary data.</text>
</comment>
<evidence type="ECO:0000313" key="2">
    <source>
        <dbReference type="Proteomes" id="UP000245081"/>
    </source>
</evidence>
<dbReference type="Proteomes" id="UP000245081">
    <property type="component" value="Unassembled WGS sequence"/>
</dbReference>
<proteinExistence type="predicted"/>
<dbReference type="OrthoDB" id="503106at2"/>
<reference evidence="1 2" key="1">
    <citation type="journal article" date="2018" name="Environ. Microbiol.">
        <title>Isolation and genomic characterization of Novimethylophilus kurashikiensis gen. nov. sp. nov., a new lanthanide-dependent methylotrophic species of Methylophilaceae.</title>
        <authorList>
            <person name="Lv H."/>
            <person name="Sahin N."/>
            <person name="Tani A."/>
        </authorList>
    </citation>
    <scope>NUCLEOTIDE SEQUENCE [LARGE SCALE GENOMIC DNA]</scope>
    <source>
        <strain evidence="1 2">La2-4</strain>
    </source>
</reference>
<evidence type="ECO:0000313" key="1">
    <source>
        <dbReference type="EMBL" id="GBG15515.1"/>
    </source>
</evidence>
<dbReference type="SUPFAM" id="SSF53756">
    <property type="entry name" value="UDP-Glycosyltransferase/glycogen phosphorylase"/>
    <property type="match status" value="1"/>
</dbReference>
<organism evidence="1 2">
    <name type="scientific">Novimethylophilus kurashikiensis</name>
    <dbReference type="NCBI Taxonomy" id="1825523"/>
    <lineage>
        <taxon>Bacteria</taxon>
        <taxon>Pseudomonadati</taxon>
        <taxon>Pseudomonadota</taxon>
        <taxon>Betaproteobacteria</taxon>
        <taxon>Nitrosomonadales</taxon>
        <taxon>Methylophilaceae</taxon>
        <taxon>Novimethylophilus</taxon>
    </lineage>
</organism>
<dbReference type="AlphaFoldDB" id="A0A2R5FBV8"/>
<dbReference type="PANTHER" id="PTHR38134">
    <property type="entry name" value="SLR1395 PROTEIN"/>
    <property type="match status" value="1"/>
</dbReference>
<dbReference type="PANTHER" id="PTHR38134:SF2">
    <property type="entry name" value="GALACTOKINASE"/>
    <property type="match status" value="1"/>
</dbReference>
<dbReference type="RefSeq" id="WP_109016669.1">
    <property type="nucleotide sequence ID" value="NZ_BDOQ01000019.1"/>
</dbReference>
<dbReference type="EMBL" id="BDOQ01000019">
    <property type="protein sequence ID" value="GBG15515.1"/>
    <property type="molecule type" value="Genomic_DNA"/>
</dbReference>
<gene>
    <name evidence="1" type="ORF">NMK_3123</name>
</gene>
<dbReference type="Gene3D" id="3.40.50.2000">
    <property type="entry name" value="Glycogen Phosphorylase B"/>
    <property type="match status" value="1"/>
</dbReference>
<accession>A0A2R5FBV8</accession>